<evidence type="ECO:0000313" key="1">
    <source>
        <dbReference type="EMBL" id="GAU30459.1"/>
    </source>
</evidence>
<protein>
    <submittedName>
        <fullName evidence="1">Uncharacterized protein</fullName>
    </submittedName>
</protein>
<organism evidence="1 2">
    <name type="scientific">Trifolium subterraneum</name>
    <name type="common">Subterranean clover</name>
    <dbReference type="NCBI Taxonomy" id="3900"/>
    <lineage>
        <taxon>Eukaryota</taxon>
        <taxon>Viridiplantae</taxon>
        <taxon>Streptophyta</taxon>
        <taxon>Embryophyta</taxon>
        <taxon>Tracheophyta</taxon>
        <taxon>Spermatophyta</taxon>
        <taxon>Magnoliopsida</taxon>
        <taxon>eudicotyledons</taxon>
        <taxon>Gunneridae</taxon>
        <taxon>Pentapetalae</taxon>
        <taxon>rosids</taxon>
        <taxon>fabids</taxon>
        <taxon>Fabales</taxon>
        <taxon>Fabaceae</taxon>
        <taxon>Papilionoideae</taxon>
        <taxon>50 kb inversion clade</taxon>
        <taxon>NPAAA clade</taxon>
        <taxon>Hologalegina</taxon>
        <taxon>IRL clade</taxon>
        <taxon>Trifolieae</taxon>
        <taxon>Trifolium</taxon>
    </lineage>
</organism>
<accession>A0A2Z6NFK1</accession>
<reference evidence="2" key="1">
    <citation type="journal article" date="2017" name="Front. Plant Sci.">
        <title>Climate Clever Clovers: New Paradigm to Reduce the Environmental Footprint of Ruminants by Breeding Low Methanogenic Forages Utilizing Haplotype Variation.</title>
        <authorList>
            <person name="Kaur P."/>
            <person name="Appels R."/>
            <person name="Bayer P.E."/>
            <person name="Keeble-Gagnere G."/>
            <person name="Wang J."/>
            <person name="Hirakawa H."/>
            <person name="Shirasawa K."/>
            <person name="Vercoe P."/>
            <person name="Stefanova K."/>
            <person name="Durmic Z."/>
            <person name="Nichols P."/>
            <person name="Revell C."/>
            <person name="Isobe S.N."/>
            <person name="Edwards D."/>
            <person name="Erskine W."/>
        </authorList>
    </citation>
    <scope>NUCLEOTIDE SEQUENCE [LARGE SCALE GENOMIC DNA]</scope>
    <source>
        <strain evidence="2">cv. Daliak</strain>
    </source>
</reference>
<sequence>MEFLHKKVHQSAFNKTKSLLAQRKCGNKRKRVSINVEAKKIKIDQSIEKEERSSSAIHGETTPLVLTPCNKRVVDTFIEDPQVKKTLGNWRQMIQRVKVDQSPREIARLEIEQMRETVCLNENIEAMHDFRKLIGGACGCPE</sequence>
<evidence type="ECO:0000313" key="2">
    <source>
        <dbReference type="Proteomes" id="UP000242715"/>
    </source>
</evidence>
<gene>
    <name evidence="1" type="ORF">TSUD_18390</name>
</gene>
<dbReference type="AlphaFoldDB" id="A0A2Z6NFK1"/>
<dbReference type="Proteomes" id="UP000242715">
    <property type="component" value="Unassembled WGS sequence"/>
</dbReference>
<dbReference type="EMBL" id="DF973427">
    <property type="protein sequence ID" value="GAU30459.1"/>
    <property type="molecule type" value="Genomic_DNA"/>
</dbReference>
<proteinExistence type="predicted"/>
<name>A0A2Z6NFK1_TRISU</name>
<dbReference type="OrthoDB" id="1437008at2759"/>
<keyword evidence="2" id="KW-1185">Reference proteome</keyword>